<keyword evidence="4" id="KW-0378">Hydrolase</keyword>
<evidence type="ECO:0000256" key="5">
    <source>
        <dbReference type="ARBA" id="ARBA00037900"/>
    </source>
</evidence>
<protein>
    <recommendedName>
        <fullName evidence="6">nicotinamidase</fullName>
        <ecNumber evidence="6">3.5.1.19</ecNumber>
    </recommendedName>
    <alternativeName>
        <fullName evidence="7">Nicotinamide deamidase</fullName>
    </alternativeName>
</protein>
<evidence type="ECO:0000256" key="4">
    <source>
        <dbReference type="ARBA" id="ARBA00022801"/>
    </source>
</evidence>
<feature type="region of interest" description="Disordered" evidence="8">
    <location>
        <begin position="232"/>
        <end position="260"/>
    </location>
</feature>
<dbReference type="PANTHER" id="PTHR11080:SF2">
    <property type="entry name" value="LD05707P"/>
    <property type="match status" value="1"/>
</dbReference>
<dbReference type="GO" id="GO:0019363">
    <property type="term" value="P:pyridine nucleotide biosynthetic process"/>
    <property type="evidence" value="ECO:0007669"/>
    <property type="project" value="UniProtKB-KW"/>
</dbReference>
<evidence type="ECO:0000256" key="3">
    <source>
        <dbReference type="ARBA" id="ARBA00022723"/>
    </source>
</evidence>
<organism evidence="10 11">
    <name type="scientific">Magnusiomyces paraingens</name>
    <dbReference type="NCBI Taxonomy" id="2606893"/>
    <lineage>
        <taxon>Eukaryota</taxon>
        <taxon>Fungi</taxon>
        <taxon>Dikarya</taxon>
        <taxon>Ascomycota</taxon>
        <taxon>Saccharomycotina</taxon>
        <taxon>Dipodascomycetes</taxon>
        <taxon>Dipodascales</taxon>
        <taxon>Dipodascaceae</taxon>
        <taxon>Magnusiomyces</taxon>
    </lineage>
</organism>
<comment type="similarity">
    <text evidence="1">Belongs to the isochorismatase family.</text>
</comment>
<keyword evidence="2" id="KW-0662">Pyridine nucleotide biosynthesis</keyword>
<feature type="domain" description="Isochorismatase-like" evidence="9">
    <location>
        <begin position="12"/>
        <end position="218"/>
    </location>
</feature>
<evidence type="ECO:0000256" key="2">
    <source>
        <dbReference type="ARBA" id="ARBA00022642"/>
    </source>
</evidence>
<evidence type="ECO:0000256" key="8">
    <source>
        <dbReference type="SAM" id="MobiDB-lite"/>
    </source>
</evidence>
<evidence type="ECO:0000313" key="10">
    <source>
        <dbReference type="EMBL" id="VVT51492.1"/>
    </source>
</evidence>
<sequence length="260" mass="28782">MFKVPDLPFKPALLIIDLQEDFLPPNGSLAVPGGRDVIPVITELMALPWHAIIASKDWHPKNHCSFAANHVDATPFSRLPFKSPAGTGEVKDEMVWPVHCVQSSRGAEFPEEFASSIDKIDHIVLKGYLTDREYYSAFQDVWGLHHTELDSVLRERDITDVYIVGLALDYCVYNTAVDSMALGFTTHIIRQGTMPVDPNAWDSVTVKLQSKGIEVVNMNDELVERISKCSSRRNSTVGGDSAAASHRPVVPSQSFHPISS</sequence>
<evidence type="ECO:0000256" key="7">
    <source>
        <dbReference type="ARBA" id="ARBA00043224"/>
    </source>
</evidence>
<dbReference type="EC" id="3.5.1.19" evidence="6"/>
<keyword evidence="3" id="KW-0479">Metal-binding</keyword>
<dbReference type="SUPFAM" id="SSF52499">
    <property type="entry name" value="Isochorismatase-like hydrolases"/>
    <property type="match status" value="1"/>
</dbReference>
<keyword evidence="11" id="KW-1185">Reference proteome</keyword>
<dbReference type="Proteomes" id="UP000398389">
    <property type="component" value="Unassembled WGS sequence"/>
</dbReference>
<comment type="pathway">
    <text evidence="5">Cofactor biosynthesis; nicotinate biosynthesis; nicotinate from nicotinamide: step 1/1.</text>
</comment>
<dbReference type="CDD" id="cd01011">
    <property type="entry name" value="nicotinamidase"/>
    <property type="match status" value="1"/>
</dbReference>
<dbReference type="Gene3D" id="3.40.50.850">
    <property type="entry name" value="Isochorismatase-like"/>
    <property type="match status" value="1"/>
</dbReference>
<dbReference type="InterPro" id="IPR052347">
    <property type="entry name" value="Isochorismatase_Nicotinamidase"/>
</dbReference>
<evidence type="ECO:0000259" key="9">
    <source>
        <dbReference type="Pfam" id="PF00857"/>
    </source>
</evidence>
<dbReference type="GO" id="GO:0008936">
    <property type="term" value="F:nicotinamidase activity"/>
    <property type="evidence" value="ECO:0007669"/>
    <property type="project" value="UniProtKB-EC"/>
</dbReference>
<dbReference type="GeneID" id="43581932"/>
<accession>A0A5E8BKP4</accession>
<dbReference type="InterPro" id="IPR000868">
    <property type="entry name" value="Isochorismatase-like_dom"/>
</dbReference>
<evidence type="ECO:0000256" key="6">
    <source>
        <dbReference type="ARBA" id="ARBA00039017"/>
    </source>
</evidence>
<dbReference type="InterPro" id="IPR036380">
    <property type="entry name" value="Isochorismatase-like_sf"/>
</dbReference>
<reference evidence="10 11" key="1">
    <citation type="submission" date="2019-09" db="EMBL/GenBank/DDBJ databases">
        <authorList>
            <person name="Brejova B."/>
        </authorList>
    </citation>
    <scope>NUCLEOTIDE SEQUENCE [LARGE SCALE GENOMIC DNA]</scope>
</reference>
<feature type="compositionally biased region" description="Polar residues" evidence="8">
    <location>
        <begin position="251"/>
        <end position="260"/>
    </location>
</feature>
<evidence type="ECO:0000256" key="1">
    <source>
        <dbReference type="ARBA" id="ARBA00006336"/>
    </source>
</evidence>
<gene>
    <name evidence="10" type="ORF">SAPINGB_P003114</name>
</gene>
<name>A0A5E8BKP4_9ASCO</name>
<dbReference type="OrthoDB" id="3341310at2759"/>
<dbReference type="PANTHER" id="PTHR11080">
    <property type="entry name" value="PYRAZINAMIDASE/NICOTINAMIDASE"/>
    <property type="match status" value="1"/>
</dbReference>
<proteinExistence type="inferred from homology"/>
<dbReference type="Pfam" id="PF00857">
    <property type="entry name" value="Isochorismatase"/>
    <property type="match status" value="1"/>
</dbReference>
<evidence type="ECO:0000313" key="11">
    <source>
        <dbReference type="Proteomes" id="UP000398389"/>
    </source>
</evidence>
<dbReference type="EMBL" id="CABVLU010000002">
    <property type="protein sequence ID" value="VVT51492.1"/>
    <property type="molecule type" value="Genomic_DNA"/>
</dbReference>
<dbReference type="GO" id="GO:0046872">
    <property type="term" value="F:metal ion binding"/>
    <property type="evidence" value="ECO:0007669"/>
    <property type="project" value="UniProtKB-KW"/>
</dbReference>
<dbReference type="AlphaFoldDB" id="A0A5E8BKP4"/>
<dbReference type="RefSeq" id="XP_031853723.1">
    <property type="nucleotide sequence ID" value="XM_031997832.1"/>
</dbReference>